<protein>
    <submittedName>
        <fullName evidence="2">Uncharacterized protein</fullName>
    </submittedName>
</protein>
<name>A0A1X2GIX2_9FUNG</name>
<keyword evidence="1" id="KW-1133">Transmembrane helix</keyword>
<feature type="transmembrane region" description="Helical" evidence="1">
    <location>
        <begin position="283"/>
        <end position="310"/>
    </location>
</feature>
<keyword evidence="3" id="KW-1185">Reference proteome</keyword>
<keyword evidence="1" id="KW-0812">Transmembrane</keyword>
<dbReference type="AlphaFoldDB" id="A0A1X2GIX2"/>
<comment type="caution">
    <text evidence="2">The sequence shown here is derived from an EMBL/GenBank/DDBJ whole genome shotgun (WGS) entry which is preliminary data.</text>
</comment>
<dbReference type="OrthoDB" id="2289105at2759"/>
<feature type="non-terminal residue" evidence="2">
    <location>
        <position position="1"/>
    </location>
</feature>
<accession>A0A1X2GIX2</accession>
<organism evidence="2 3">
    <name type="scientific">Hesseltinella vesiculosa</name>
    <dbReference type="NCBI Taxonomy" id="101127"/>
    <lineage>
        <taxon>Eukaryota</taxon>
        <taxon>Fungi</taxon>
        <taxon>Fungi incertae sedis</taxon>
        <taxon>Mucoromycota</taxon>
        <taxon>Mucoromycotina</taxon>
        <taxon>Mucoromycetes</taxon>
        <taxon>Mucorales</taxon>
        <taxon>Cunninghamellaceae</taxon>
        <taxon>Hesseltinella</taxon>
    </lineage>
</organism>
<keyword evidence="1" id="KW-0472">Membrane</keyword>
<evidence type="ECO:0000313" key="2">
    <source>
        <dbReference type="EMBL" id="ORX54959.1"/>
    </source>
</evidence>
<evidence type="ECO:0000256" key="1">
    <source>
        <dbReference type="SAM" id="Phobius"/>
    </source>
</evidence>
<evidence type="ECO:0000313" key="3">
    <source>
        <dbReference type="Proteomes" id="UP000242146"/>
    </source>
</evidence>
<dbReference type="EMBL" id="MCGT01000012">
    <property type="protein sequence ID" value="ORX54959.1"/>
    <property type="molecule type" value="Genomic_DNA"/>
</dbReference>
<sequence>PPSKLPESPYRPKLTKIDQGAFEDHVKFATSCTTSGDASLDAELKENLNNHRNLSHLKSMEGCLQFIHTATSANFDRFPATIWTYDTSKLPRSSKSMVSIMQYILTNYHKHCLCPSPLNSHERTPFIELLVPALSAFGKVTKLVSFQWCEKESLANKFVKMKEQDYNFKAGSRFMDAWLTRPSMNPSNSDFVSLAISFALSGLAEENTAHTIDDSIKLLECSTASLRLLAASWKNARYDTFKKSKVFCLHFVTNKVTLTATEARSPNHWTHIEPASCTIPLNWAGIFGFGSFFNLLAILFVSSAILLIYFTVAHSVFKYHIGGSEGDASFAKAA</sequence>
<gene>
    <name evidence="2" type="ORF">DM01DRAFT_1286184</name>
</gene>
<proteinExistence type="predicted"/>
<dbReference type="Proteomes" id="UP000242146">
    <property type="component" value="Unassembled WGS sequence"/>
</dbReference>
<reference evidence="2 3" key="1">
    <citation type="submission" date="2016-07" db="EMBL/GenBank/DDBJ databases">
        <title>Pervasive Adenine N6-methylation of Active Genes in Fungi.</title>
        <authorList>
            <consortium name="DOE Joint Genome Institute"/>
            <person name="Mondo S.J."/>
            <person name="Dannebaum R.O."/>
            <person name="Kuo R.C."/>
            <person name="Labutti K."/>
            <person name="Haridas S."/>
            <person name="Kuo A."/>
            <person name="Salamov A."/>
            <person name="Ahrendt S.R."/>
            <person name="Lipzen A."/>
            <person name="Sullivan W."/>
            <person name="Andreopoulos W.B."/>
            <person name="Clum A."/>
            <person name="Lindquist E."/>
            <person name="Daum C."/>
            <person name="Ramamoorthy G.K."/>
            <person name="Gryganskyi A."/>
            <person name="Culley D."/>
            <person name="Magnuson J.K."/>
            <person name="James T.Y."/>
            <person name="O'Malley M.A."/>
            <person name="Stajich J.E."/>
            <person name="Spatafora J.W."/>
            <person name="Visel A."/>
            <person name="Grigoriev I.V."/>
        </authorList>
    </citation>
    <scope>NUCLEOTIDE SEQUENCE [LARGE SCALE GENOMIC DNA]</scope>
    <source>
        <strain evidence="2 3">NRRL 3301</strain>
    </source>
</reference>